<keyword evidence="3" id="KW-1134">Transmembrane beta strand</keyword>
<dbReference type="InterPro" id="IPR051906">
    <property type="entry name" value="TolC-like"/>
</dbReference>
<comment type="function">
    <text evidence="7">CyaE is necessary for transport of calmodulin-sensitive adenylate cyclase-hemolysin (cyclolysin).</text>
</comment>
<accession>A0A119H657</accession>
<dbReference type="Pfam" id="PF02321">
    <property type="entry name" value="OEP"/>
    <property type="match status" value="2"/>
</dbReference>
<feature type="chain" id="PRO_5007162143" description="Protein CyaE" evidence="8">
    <location>
        <begin position="40"/>
        <end position="501"/>
    </location>
</feature>
<gene>
    <name evidence="9" type="ORF">WL29_09375</name>
</gene>
<name>A0A119H657_9BURK</name>
<dbReference type="SUPFAM" id="SSF56954">
    <property type="entry name" value="Outer membrane efflux proteins (OEP)"/>
    <property type="match status" value="1"/>
</dbReference>
<evidence type="ECO:0000256" key="6">
    <source>
        <dbReference type="ARBA" id="ARBA00023237"/>
    </source>
</evidence>
<keyword evidence="7" id="KW-0204">Cytolysis</keyword>
<evidence type="ECO:0000313" key="10">
    <source>
        <dbReference type="Proteomes" id="UP000060630"/>
    </source>
</evidence>
<evidence type="ECO:0000256" key="8">
    <source>
        <dbReference type="SAM" id="SignalP"/>
    </source>
</evidence>
<dbReference type="InterPro" id="IPR003423">
    <property type="entry name" value="OMP_efflux"/>
</dbReference>
<proteinExistence type="inferred from homology"/>
<keyword evidence="9" id="KW-0808">Transferase</keyword>
<keyword evidence="2 7" id="KW-0813">Transport</keyword>
<evidence type="ECO:0000256" key="4">
    <source>
        <dbReference type="ARBA" id="ARBA00022692"/>
    </source>
</evidence>
<dbReference type="GO" id="GO:0009279">
    <property type="term" value="C:cell outer membrane"/>
    <property type="evidence" value="ECO:0007669"/>
    <property type="project" value="UniProtKB-SubCell"/>
</dbReference>
<dbReference type="GO" id="GO:0015562">
    <property type="term" value="F:efflux transmembrane transporter activity"/>
    <property type="evidence" value="ECO:0007669"/>
    <property type="project" value="InterPro"/>
</dbReference>
<comment type="caution">
    <text evidence="9">The sequence shown here is derived from an EMBL/GenBank/DDBJ whole genome shotgun (WGS) entry which is preliminary data.</text>
</comment>
<keyword evidence="5 7" id="KW-0472">Membrane</keyword>
<dbReference type="GO" id="GO:1990281">
    <property type="term" value="C:efflux pump complex"/>
    <property type="evidence" value="ECO:0007669"/>
    <property type="project" value="TreeGrafter"/>
</dbReference>
<dbReference type="PANTHER" id="PTHR30026">
    <property type="entry name" value="OUTER MEMBRANE PROTEIN TOLC"/>
    <property type="match status" value="1"/>
</dbReference>
<evidence type="ECO:0000256" key="3">
    <source>
        <dbReference type="ARBA" id="ARBA00022452"/>
    </source>
</evidence>
<keyword evidence="7" id="KW-0354">Hemolysis</keyword>
<reference evidence="9 10" key="1">
    <citation type="submission" date="2015-11" db="EMBL/GenBank/DDBJ databases">
        <title>Expanding the genomic diversity of Burkholderia species for the development of highly accurate diagnostics.</title>
        <authorList>
            <person name="Sahl J."/>
            <person name="Keim P."/>
            <person name="Wagner D."/>
        </authorList>
    </citation>
    <scope>NUCLEOTIDE SEQUENCE [LARGE SCALE GENOMIC DNA]</scope>
    <source>
        <strain evidence="9 10">MSMB2087WGS</strain>
    </source>
</reference>
<evidence type="ECO:0000256" key="5">
    <source>
        <dbReference type="ARBA" id="ARBA00023136"/>
    </source>
</evidence>
<dbReference type="GO" id="GO:0015288">
    <property type="term" value="F:porin activity"/>
    <property type="evidence" value="ECO:0007669"/>
    <property type="project" value="TreeGrafter"/>
</dbReference>
<dbReference type="GO" id="GO:0031640">
    <property type="term" value="P:killing of cells of another organism"/>
    <property type="evidence" value="ECO:0007669"/>
    <property type="project" value="UniProtKB-KW"/>
</dbReference>
<keyword evidence="4" id="KW-0812">Transmembrane</keyword>
<organism evidence="9 10">
    <name type="scientific">Burkholderia ubonensis</name>
    <dbReference type="NCBI Taxonomy" id="101571"/>
    <lineage>
        <taxon>Bacteria</taxon>
        <taxon>Pseudomonadati</taxon>
        <taxon>Pseudomonadota</taxon>
        <taxon>Betaproteobacteria</taxon>
        <taxon>Burkholderiales</taxon>
        <taxon>Burkholderiaceae</taxon>
        <taxon>Burkholderia</taxon>
        <taxon>Burkholderia cepacia complex</taxon>
    </lineage>
</organism>
<evidence type="ECO:0000313" key="9">
    <source>
        <dbReference type="EMBL" id="KWA69239.1"/>
    </source>
</evidence>
<protein>
    <recommendedName>
        <fullName evidence="7">Protein CyaE</fullName>
    </recommendedName>
</protein>
<dbReference type="PIRSF" id="PIRSF001892">
    <property type="entry name" value="CyaE"/>
    <property type="match status" value="1"/>
</dbReference>
<comment type="subcellular location">
    <subcellularLocation>
        <location evidence="7">Cell outer membrane</location>
        <topology evidence="7">Peripheral membrane protein</topology>
    </subcellularLocation>
</comment>
<keyword evidence="9" id="KW-0418">Kinase</keyword>
<dbReference type="PANTHER" id="PTHR30026:SF20">
    <property type="entry name" value="OUTER MEMBRANE PROTEIN TOLC"/>
    <property type="match status" value="1"/>
</dbReference>
<feature type="signal peptide" evidence="8">
    <location>
        <begin position="1"/>
        <end position="39"/>
    </location>
</feature>
<dbReference type="AlphaFoldDB" id="A0A119H657"/>
<comment type="similarity">
    <text evidence="1 7">Belongs to the outer membrane factor (OMF) (TC 1.B.17) family.</text>
</comment>
<sequence>MRRRVCVSVNVGRTIRPCRSLRILLASCAGVLCLSSAHAWNVPDVFEDPLRTRSAVAEMGSSSFANGRPLACDAGADATRPLTLADAIDLALCTNPQLKAAAATIGVAAGALGEARAAYLPTLTATASQLRSRTEYPGLSSSNMSTSGHTANIALNWRLLDFGTRAANREVANRSLQAASSSRDATAQKIMASVVSAYFDAQTKQAAMVALADAERMAQLTLDATLRREQGGAAAQSDTLQARTALAKAKLAEQRAKADYGSALAVLGYAIGVTPSVTLQLAELGSTAEPEQINDLTQWLDEAGAHHPAIAAARAQQDVAEAKVKAVRTEGLPTLDLTSNFYQNGYPNQGLQPVRSNVATVGVVLTIPLFEGFTRTYKIRGAQAQIEVSKAQAEDTVHEVLTEVIKTYTAAVSARNNLQASEALQKAAEDALASSRRRYAKGAADILELLSVQSALADAQQERVRTLSEWRSARLRLVAAAGALAWPQLEATSSSVSSITK</sequence>
<dbReference type="GO" id="GO:0016301">
    <property type="term" value="F:kinase activity"/>
    <property type="evidence" value="ECO:0007669"/>
    <property type="project" value="UniProtKB-KW"/>
</dbReference>
<evidence type="ECO:0000256" key="7">
    <source>
        <dbReference type="PIRNR" id="PIRNR001892"/>
    </source>
</evidence>
<keyword evidence="6 7" id="KW-0998">Cell outer membrane</keyword>
<dbReference type="Gene3D" id="1.20.1600.10">
    <property type="entry name" value="Outer membrane efflux proteins (OEP)"/>
    <property type="match status" value="1"/>
</dbReference>
<evidence type="ECO:0000256" key="1">
    <source>
        <dbReference type="ARBA" id="ARBA00007613"/>
    </source>
</evidence>
<dbReference type="EMBL" id="LPHD01000228">
    <property type="protein sequence ID" value="KWA69239.1"/>
    <property type="molecule type" value="Genomic_DNA"/>
</dbReference>
<evidence type="ECO:0000256" key="2">
    <source>
        <dbReference type="ARBA" id="ARBA00022448"/>
    </source>
</evidence>
<dbReference type="InterPro" id="IPR028351">
    <property type="entry name" value="CyaE"/>
</dbReference>
<dbReference type="Proteomes" id="UP000060630">
    <property type="component" value="Unassembled WGS sequence"/>
</dbReference>
<keyword evidence="8" id="KW-0732">Signal</keyword>